<evidence type="ECO:0000313" key="2">
    <source>
        <dbReference type="EMBL" id="KKS07569.1"/>
    </source>
</evidence>
<accession>A0A0G0W3F9</accession>
<sequence length="105" mass="11771">MHEIKSYEEWFREDVKGPKKIVYLASFLVAGVSIICGAVLFVIFAIAAREQRLGTLLNDIGLAGFVSFSVAPLSYVVHDITDTILTTDYRKYVFEKLYGNSILFG</sequence>
<keyword evidence="1" id="KW-0812">Transmembrane</keyword>
<evidence type="ECO:0000256" key="1">
    <source>
        <dbReference type="SAM" id="Phobius"/>
    </source>
</evidence>
<organism evidence="2 3">
    <name type="scientific">candidate division WWE3 bacterium GW2011_GWE1_41_27</name>
    <dbReference type="NCBI Taxonomy" id="1619131"/>
    <lineage>
        <taxon>Bacteria</taxon>
        <taxon>Katanobacteria</taxon>
    </lineage>
</organism>
<keyword evidence="1" id="KW-1133">Transmembrane helix</keyword>
<proteinExistence type="predicted"/>
<protein>
    <submittedName>
        <fullName evidence="2">Uncharacterized protein</fullName>
    </submittedName>
</protein>
<dbReference type="AlphaFoldDB" id="A0A0G0W3F9"/>
<dbReference type="EMBL" id="LCBF01000005">
    <property type="protein sequence ID" value="KKS07569.1"/>
    <property type="molecule type" value="Genomic_DNA"/>
</dbReference>
<keyword evidence="1" id="KW-0472">Membrane</keyword>
<dbReference type="Proteomes" id="UP000034544">
    <property type="component" value="Unassembled WGS sequence"/>
</dbReference>
<feature type="transmembrane region" description="Helical" evidence="1">
    <location>
        <begin position="21"/>
        <end position="48"/>
    </location>
</feature>
<reference evidence="2 3" key="1">
    <citation type="journal article" date="2015" name="Nature">
        <title>rRNA introns, odd ribosomes, and small enigmatic genomes across a large radiation of phyla.</title>
        <authorList>
            <person name="Brown C.T."/>
            <person name="Hug L.A."/>
            <person name="Thomas B.C."/>
            <person name="Sharon I."/>
            <person name="Castelle C.J."/>
            <person name="Singh A."/>
            <person name="Wilkins M.J."/>
            <person name="Williams K.H."/>
            <person name="Banfield J.F."/>
        </authorList>
    </citation>
    <scope>NUCLEOTIDE SEQUENCE [LARGE SCALE GENOMIC DNA]</scope>
</reference>
<gene>
    <name evidence="2" type="ORF">UU59_C0005G0024</name>
</gene>
<evidence type="ECO:0000313" key="3">
    <source>
        <dbReference type="Proteomes" id="UP000034544"/>
    </source>
</evidence>
<comment type="caution">
    <text evidence="2">The sequence shown here is derived from an EMBL/GenBank/DDBJ whole genome shotgun (WGS) entry which is preliminary data.</text>
</comment>
<name>A0A0G0W3F9_UNCKA</name>